<dbReference type="OrthoDB" id="1699883at2759"/>
<dbReference type="GO" id="GO:0005975">
    <property type="term" value="P:carbohydrate metabolic process"/>
    <property type="evidence" value="ECO:0007669"/>
    <property type="project" value="InterPro"/>
</dbReference>
<evidence type="ECO:0000256" key="3">
    <source>
        <dbReference type="SAM" id="MobiDB-lite"/>
    </source>
</evidence>
<keyword evidence="6" id="KW-1185">Reference proteome</keyword>
<name>A0A1R3IJU3_COCAP</name>
<dbReference type="PANTHER" id="PTHR31062">
    <property type="entry name" value="XYLOGLUCAN ENDOTRANSGLUCOSYLASE/HYDROLASE PROTEIN 8-RELATED"/>
    <property type="match status" value="1"/>
</dbReference>
<organism evidence="5 6">
    <name type="scientific">Corchorus capsularis</name>
    <name type="common">Jute</name>
    <dbReference type="NCBI Taxonomy" id="210143"/>
    <lineage>
        <taxon>Eukaryota</taxon>
        <taxon>Viridiplantae</taxon>
        <taxon>Streptophyta</taxon>
        <taxon>Embryophyta</taxon>
        <taxon>Tracheophyta</taxon>
        <taxon>Spermatophyta</taxon>
        <taxon>Magnoliopsida</taxon>
        <taxon>eudicotyledons</taxon>
        <taxon>Gunneridae</taxon>
        <taxon>Pentapetalae</taxon>
        <taxon>rosids</taxon>
        <taxon>malvids</taxon>
        <taxon>Malvales</taxon>
        <taxon>Malvaceae</taxon>
        <taxon>Grewioideae</taxon>
        <taxon>Apeibeae</taxon>
        <taxon>Corchorus</taxon>
    </lineage>
</organism>
<evidence type="ECO:0000313" key="6">
    <source>
        <dbReference type="Proteomes" id="UP000188268"/>
    </source>
</evidence>
<reference evidence="5 6" key="1">
    <citation type="submission" date="2013-09" db="EMBL/GenBank/DDBJ databases">
        <title>Corchorus capsularis genome sequencing.</title>
        <authorList>
            <person name="Alam M."/>
            <person name="Haque M.S."/>
            <person name="Islam M.S."/>
            <person name="Emdad E.M."/>
            <person name="Islam M.M."/>
            <person name="Ahmed B."/>
            <person name="Halim A."/>
            <person name="Hossen Q.M.M."/>
            <person name="Hossain M.Z."/>
            <person name="Ahmed R."/>
            <person name="Khan M.M."/>
            <person name="Islam R."/>
            <person name="Rashid M.M."/>
            <person name="Khan S.A."/>
            <person name="Rahman M.S."/>
            <person name="Alam M."/>
        </authorList>
    </citation>
    <scope>NUCLEOTIDE SEQUENCE [LARGE SCALE GENOMIC DNA]</scope>
    <source>
        <strain evidence="6">cv. CVL-1</strain>
        <tissue evidence="5">Whole seedling</tissue>
    </source>
</reference>
<evidence type="ECO:0000313" key="5">
    <source>
        <dbReference type="EMBL" id="OMO82859.1"/>
    </source>
</evidence>
<dbReference type="Proteomes" id="UP000188268">
    <property type="component" value="Unassembled WGS sequence"/>
</dbReference>
<dbReference type="Pfam" id="PF00722">
    <property type="entry name" value="Glyco_hydro_16"/>
    <property type="match status" value="1"/>
</dbReference>
<dbReference type="Gramene" id="OMO82859">
    <property type="protein sequence ID" value="OMO82859"/>
    <property type="gene ID" value="CCACVL1_11706"/>
</dbReference>
<dbReference type="InterPro" id="IPR000757">
    <property type="entry name" value="Beta-glucanase-like"/>
</dbReference>
<feature type="region of interest" description="Disordered" evidence="3">
    <location>
        <begin position="1"/>
        <end position="23"/>
    </location>
</feature>
<evidence type="ECO:0000256" key="2">
    <source>
        <dbReference type="ARBA" id="ARBA00023295"/>
    </source>
</evidence>
<keyword evidence="1 5" id="KW-0378">Hydrolase</keyword>
<dbReference type="EMBL" id="AWWV01009945">
    <property type="protein sequence ID" value="OMO82859.1"/>
    <property type="molecule type" value="Genomic_DNA"/>
</dbReference>
<protein>
    <submittedName>
        <fullName evidence="5">Glycoside hydrolase, family 16</fullName>
    </submittedName>
</protein>
<dbReference type="PROSITE" id="PS51762">
    <property type="entry name" value="GH16_2"/>
    <property type="match status" value="1"/>
</dbReference>
<dbReference type="InterPro" id="IPR044791">
    <property type="entry name" value="Beta-glucanase/XTH"/>
</dbReference>
<evidence type="ECO:0000259" key="4">
    <source>
        <dbReference type="PROSITE" id="PS51762"/>
    </source>
</evidence>
<feature type="domain" description="GH16" evidence="4">
    <location>
        <begin position="6"/>
        <end position="105"/>
    </location>
</feature>
<proteinExistence type="predicted"/>
<dbReference type="OMA" id="CNVADIY"/>
<dbReference type="GO" id="GO:0004553">
    <property type="term" value="F:hydrolase activity, hydrolyzing O-glycosyl compounds"/>
    <property type="evidence" value="ECO:0007669"/>
    <property type="project" value="InterPro"/>
</dbReference>
<comment type="caution">
    <text evidence="5">The sequence shown here is derived from an EMBL/GenBank/DDBJ whole genome shotgun (WGS) entry which is preliminary data.</text>
</comment>
<dbReference type="STRING" id="210143.A0A1R3IJU3"/>
<gene>
    <name evidence="5" type="ORF">CCACVL1_11706</name>
</gene>
<sequence>MIISLSNAQGPPSPGFSPSSRANSVNFDQAYRNLWGPQHQRVDQGSLTIWLDKSSGSGFKSLRSYQSGYFGAAMKLHPGYTAGVITSFYVRNRNINKIELYKNFV</sequence>
<evidence type="ECO:0000256" key="1">
    <source>
        <dbReference type="ARBA" id="ARBA00022801"/>
    </source>
</evidence>
<dbReference type="InterPro" id="IPR013320">
    <property type="entry name" value="ConA-like_dom_sf"/>
</dbReference>
<dbReference type="AlphaFoldDB" id="A0A1R3IJU3"/>
<keyword evidence="2" id="KW-0326">Glycosidase</keyword>
<dbReference type="Gene3D" id="2.60.120.200">
    <property type="match status" value="1"/>
</dbReference>
<dbReference type="SUPFAM" id="SSF49899">
    <property type="entry name" value="Concanavalin A-like lectins/glucanases"/>
    <property type="match status" value="1"/>
</dbReference>
<accession>A0A1R3IJU3</accession>